<evidence type="ECO:0000313" key="3">
    <source>
        <dbReference type="Proteomes" id="UP000214975"/>
    </source>
</evidence>
<evidence type="ECO:0000256" key="1">
    <source>
        <dbReference type="ARBA" id="ARBA00043985"/>
    </source>
</evidence>
<dbReference type="AlphaFoldDB" id="A0A223I0R0"/>
<dbReference type="Proteomes" id="UP000214975">
    <property type="component" value="Chromosome"/>
</dbReference>
<comment type="similarity">
    <text evidence="1">Belongs to the PspA/Vipp/IM30 family.</text>
</comment>
<dbReference type="InterPro" id="IPR007157">
    <property type="entry name" value="PspA_VIPP1"/>
</dbReference>
<dbReference type="RefSeq" id="WP_094397663.1">
    <property type="nucleotide sequence ID" value="NZ_CP016893.1"/>
</dbReference>
<dbReference type="PANTHER" id="PTHR31088:SF6">
    <property type="entry name" value="PHAGE SHOCK PROTEIN A"/>
    <property type="match status" value="1"/>
</dbReference>
<proteinExistence type="inferred from homology"/>
<reference evidence="2 3" key="1">
    <citation type="submission" date="2016-08" db="EMBL/GenBank/DDBJ databases">
        <title>A novel genetic cassette of butanologenic Thermoanaerobacterium thermosaccharolyticum that directly convert cellulose to butanol.</title>
        <authorList>
            <person name="Li T."/>
            <person name="He J."/>
        </authorList>
    </citation>
    <scope>NUCLEOTIDE SEQUENCE [LARGE SCALE GENOMIC DNA]</scope>
    <source>
        <strain evidence="2 3">TG57</strain>
    </source>
</reference>
<sequence>MSLVKRISNIFKAKANDIVEKMEDPEDTLNYSLVEMRENLSKIKKSMLDVATLKKKLENELSDINIKISEYEKNAELALESGREDLAKASIQNKNDLIEKKTNLESQIKSIEEQLKNIEKSKEQMEDNLIKLQSKKEELITMKKVSDAQVMIKETLTGIANDTTDLGERIRNAEEKIKEKYAKSQAIDYMVDAGMLDNILDDEDKVEKELKEIEKQKRAGEEFEELKKRVAAKNQAIKE</sequence>
<organism evidence="2 3">
    <name type="scientific">Thermoanaerobacterium thermosaccharolyticum</name>
    <name type="common">Clostridium thermosaccharolyticum</name>
    <dbReference type="NCBI Taxonomy" id="1517"/>
    <lineage>
        <taxon>Bacteria</taxon>
        <taxon>Bacillati</taxon>
        <taxon>Bacillota</taxon>
        <taxon>Clostridia</taxon>
        <taxon>Thermoanaerobacterales</taxon>
        <taxon>Thermoanaerobacteraceae</taxon>
        <taxon>Thermoanaerobacterium</taxon>
    </lineage>
</organism>
<protein>
    <submittedName>
        <fullName evidence="2">Phage shock protein</fullName>
    </submittedName>
</protein>
<dbReference type="Pfam" id="PF04012">
    <property type="entry name" value="PspA_IM30"/>
    <property type="match status" value="1"/>
</dbReference>
<name>A0A223I0R0_THETR</name>
<evidence type="ECO:0000313" key="2">
    <source>
        <dbReference type="EMBL" id="AST58312.1"/>
    </source>
</evidence>
<accession>A0A223I0R0</accession>
<gene>
    <name evidence="2" type="ORF">Thert_02415</name>
</gene>
<dbReference type="EMBL" id="CP016893">
    <property type="protein sequence ID" value="AST58312.1"/>
    <property type="molecule type" value="Genomic_DNA"/>
</dbReference>
<dbReference type="PANTHER" id="PTHR31088">
    <property type="entry name" value="MEMBRANE-ASSOCIATED PROTEIN VIPP1, CHLOROPLASTIC"/>
    <property type="match status" value="1"/>
</dbReference>